<dbReference type="PANTHER" id="PTHR10291">
    <property type="entry name" value="DEHYDRODOLICHYL DIPHOSPHATE SYNTHASE FAMILY MEMBER"/>
    <property type="match status" value="1"/>
</dbReference>
<organism evidence="3 4">
    <name type="scientific">Anaeromicropila populeti</name>
    <dbReference type="NCBI Taxonomy" id="37658"/>
    <lineage>
        <taxon>Bacteria</taxon>
        <taxon>Bacillati</taxon>
        <taxon>Bacillota</taxon>
        <taxon>Clostridia</taxon>
        <taxon>Lachnospirales</taxon>
        <taxon>Lachnospiraceae</taxon>
        <taxon>Anaeromicropila</taxon>
    </lineage>
</organism>
<evidence type="ECO:0000313" key="3">
    <source>
        <dbReference type="EMBL" id="SFR99789.1"/>
    </source>
</evidence>
<dbReference type="CDD" id="cd00475">
    <property type="entry name" value="Cis_IPPS"/>
    <property type="match status" value="1"/>
</dbReference>
<dbReference type="Pfam" id="PF01255">
    <property type="entry name" value="Prenyltransf"/>
    <property type="match status" value="1"/>
</dbReference>
<sequence length="227" mass="25994">MGVEYLFGSKEREVIQMRIPKHVGIIPDGNRRWAKGNGLKKEQGYDHGLTPGVKVLQQAQAYGIEELTFYGFTVDNCKRPKEQLTAFKQACVEAAKLMMKEKVSLLILGNTKSKCFPEELLDFTKRTNFNGGGTKVNILVNYGWEWDLSKKSEEANKSIRSSLYSSDISRIDLIIRWGNMNRLSGFLPIQSVYSDIYVVKELWPDFKTEHLEEAIRWYDKQDVTLGG</sequence>
<keyword evidence="4" id="KW-1185">Reference proteome</keyword>
<dbReference type="InterPro" id="IPR036424">
    <property type="entry name" value="UPP_synth-like_sf"/>
</dbReference>
<dbReference type="Proteomes" id="UP000199659">
    <property type="component" value="Unassembled WGS sequence"/>
</dbReference>
<dbReference type="NCBIfam" id="TIGR00055">
    <property type="entry name" value="uppS"/>
    <property type="match status" value="1"/>
</dbReference>
<comment type="similarity">
    <text evidence="2">Belongs to the UPP synthase family. Z-FPP synthase subfamily.</text>
</comment>
<accession>A0A1I6L8J3</accession>
<evidence type="ECO:0000256" key="1">
    <source>
        <dbReference type="ARBA" id="ARBA00022679"/>
    </source>
</evidence>
<dbReference type="PANTHER" id="PTHR10291:SF43">
    <property type="entry name" value="DEHYDRODOLICHYL DIPHOSPHATE SYNTHASE COMPLEX SUBUNIT DHDDS"/>
    <property type="match status" value="1"/>
</dbReference>
<dbReference type="STRING" id="37658.SAMN05661086_03149"/>
<proteinExistence type="inferred from homology"/>
<dbReference type="Gene3D" id="3.40.1180.10">
    <property type="entry name" value="Decaprenyl diphosphate synthase-like"/>
    <property type="match status" value="1"/>
</dbReference>
<name>A0A1I6L8J3_9FIRM</name>
<evidence type="ECO:0000256" key="2">
    <source>
        <dbReference type="ARBA" id="ARBA00038453"/>
    </source>
</evidence>
<dbReference type="SUPFAM" id="SSF64005">
    <property type="entry name" value="Undecaprenyl diphosphate synthase"/>
    <property type="match status" value="1"/>
</dbReference>
<gene>
    <name evidence="3" type="ORF">SAMN05661086_03149</name>
</gene>
<keyword evidence="1" id="KW-0808">Transferase</keyword>
<dbReference type="GO" id="GO:0045547">
    <property type="term" value="F:ditrans,polycis-polyprenyl diphosphate synthase [(2E,6E)-farnesyl diphosphate specific] activity"/>
    <property type="evidence" value="ECO:0007669"/>
    <property type="project" value="TreeGrafter"/>
</dbReference>
<dbReference type="GO" id="GO:0016094">
    <property type="term" value="P:polyprenol biosynthetic process"/>
    <property type="evidence" value="ECO:0007669"/>
    <property type="project" value="TreeGrafter"/>
</dbReference>
<dbReference type="InterPro" id="IPR001441">
    <property type="entry name" value="UPP_synth-like"/>
</dbReference>
<dbReference type="EMBL" id="FOYZ01000014">
    <property type="protein sequence ID" value="SFR99789.1"/>
    <property type="molecule type" value="Genomic_DNA"/>
</dbReference>
<protein>
    <submittedName>
        <fullName evidence="3">Undecaprenyl diphosphate synthase</fullName>
    </submittedName>
</protein>
<reference evidence="3 4" key="1">
    <citation type="submission" date="2016-10" db="EMBL/GenBank/DDBJ databases">
        <authorList>
            <person name="de Groot N.N."/>
        </authorList>
    </citation>
    <scope>NUCLEOTIDE SEQUENCE [LARGE SCALE GENOMIC DNA]</scope>
    <source>
        <strain evidence="3 4">743A</strain>
    </source>
</reference>
<dbReference type="AlphaFoldDB" id="A0A1I6L8J3"/>
<evidence type="ECO:0000313" key="4">
    <source>
        <dbReference type="Proteomes" id="UP000199659"/>
    </source>
</evidence>